<proteinExistence type="predicted"/>
<name>A0ABR2K8S1_9EUKA</name>
<evidence type="ECO:0000313" key="1">
    <source>
        <dbReference type="EMBL" id="KAK8887534.1"/>
    </source>
</evidence>
<comment type="caution">
    <text evidence="1">The sequence shown here is derived from an EMBL/GenBank/DDBJ whole genome shotgun (WGS) entry which is preliminary data.</text>
</comment>
<gene>
    <name evidence="1" type="ORF">M9Y10_038583</name>
</gene>
<sequence>MESFPFNGNNEPDPFNFTDTPTPYLGNKDAEEFINYDFNDNAALYIYNQYQNQDIQVSSQPIMSNEKPTTILFHSVQSMRQYIESHSISLDNYVLVIPAQRYRANRYDRRPTHTNNVEIVMVKTDNK</sequence>
<accession>A0ABR2K8S1</accession>
<evidence type="ECO:0000313" key="2">
    <source>
        <dbReference type="Proteomes" id="UP001470230"/>
    </source>
</evidence>
<organism evidence="1 2">
    <name type="scientific">Tritrichomonas musculus</name>
    <dbReference type="NCBI Taxonomy" id="1915356"/>
    <lineage>
        <taxon>Eukaryota</taxon>
        <taxon>Metamonada</taxon>
        <taxon>Parabasalia</taxon>
        <taxon>Tritrichomonadida</taxon>
        <taxon>Tritrichomonadidae</taxon>
        <taxon>Tritrichomonas</taxon>
    </lineage>
</organism>
<dbReference type="Proteomes" id="UP001470230">
    <property type="component" value="Unassembled WGS sequence"/>
</dbReference>
<reference evidence="1 2" key="1">
    <citation type="submission" date="2024-04" db="EMBL/GenBank/DDBJ databases">
        <title>Tritrichomonas musculus Genome.</title>
        <authorList>
            <person name="Alves-Ferreira E."/>
            <person name="Grigg M."/>
            <person name="Lorenzi H."/>
            <person name="Galac M."/>
        </authorList>
    </citation>
    <scope>NUCLEOTIDE SEQUENCE [LARGE SCALE GENOMIC DNA]</scope>
    <source>
        <strain evidence="1 2">EAF2021</strain>
    </source>
</reference>
<protein>
    <submittedName>
        <fullName evidence="1">Uncharacterized protein</fullName>
    </submittedName>
</protein>
<dbReference type="EMBL" id="JAPFFF010000006">
    <property type="protein sequence ID" value="KAK8887534.1"/>
    <property type="molecule type" value="Genomic_DNA"/>
</dbReference>
<keyword evidence="2" id="KW-1185">Reference proteome</keyword>